<protein>
    <submittedName>
        <fullName evidence="2">Uncharacterized protein</fullName>
    </submittedName>
</protein>
<organism evidence="2 3">
    <name type="scientific">Rhizobium esperanzae</name>
    <dbReference type="NCBI Taxonomy" id="1967781"/>
    <lineage>
        <taxon>Bacteria</taxon>
        <taxon>Pseudomonadati</taxon>
        <taxon>Pseudomonadota</taxon>
        <taxon>Alphaproteobacteria</taxon>
        <taxon>Hyphomicrobiales</taxon>
        <taxon>Rhizobiaceae</taxon>
        <taxon>Rhizobium/Agrobacterium group</taxon>
        <taxon>Rhizobium</taxon>
    </lineage>
</organism>
<dbReference type="EMBL" id="MXPU01000007">
    <property type="protein sequence ID" value="OWO94527.1"/>
    <property type="molecule type" value="Genomic_DNA"/>
</dbReference>
<reference evidence="2 3" key="1">
    <citation type="submission" date="2017-03" db="EMBL/GenBank/DDBJ databases">
        <title>Genome of strain Rhizobium sp. CNPSo 668.</title>
        <authorList>
            <person name="Ribeiro R."/>
        </authorList>
    </citation>
    <scope>NUCLEOTIDE SEQUENCE [LARGE SCALE GENOMIC DNA]</scope>
    <source>
        <strain evidence="2 3">CNPSo 668</strain>
    </source>
</reference>
<evidence type="ECO:0000256" key="1">
    <source>
        <dbReference type="SAM" id="Phobius"/>
    </source>
</evidence>
<dbReference type="AlphaFoldDB" id="A0A246DW04"/>
<evidence type="ECO:0000313" key="3">
    <source>
        <dbReference type="Proteomes" id="UP000197269"/>
    </source>
</evidence>
<gene>
    <name evidence="2" type="ORF">B5E41_12245</name>
</gene>
<name>A0A246DW04_9HYPH</name>
<feature type="transmembrane region" description="Helical" evidence="1">
    <location>
        <begin position="67"/>
        <end position="86"/>
    </location>
</feature>
<comment type="caution">
    <text evidence="2">The sequence shown here is derived from an EMBL/GenBank/DDBJ whole genome shotgun (WGS) entry which is preliminary data.</text>
</comment>
<keyword evidence="1" id="KW-0812">Transmembrane</keyword>
<dbReference type="Proteomes" id="UP000197269">
    <property type="component" value="Unassembled WGS sequence"/>
</dbReference>
<accession>A0A246DW04</accession>
<keyword evidence="1" id="KW-1133">Transmembrane helix</keyword>
<sequence length="88" mass="10114">MSGDQIALWVVLVIFVGASCAYSWYWYIRSVIFYLKNGFDFSVDFGPSMFWSEFHDDLDQAKPREKFLIGWPVVVAVSSALLLALLRL</sequence>
<evidence type="ECO:0000313" key="2">
    <source>
        <dbReference type="EMBL" id="OWO94527.1"/>
    </source>
</evidence>
<keyword evidence="1" id="KW-0472">Membrane</keyword>
<feature type="transmembrane region" description="Helical" evidence="1">
    <location>
        <begin position="6"/>
        <end position="27"/>
    </location>
</feature>
<proteinExistence type="predicted"/>